<proteinExistence type="predicted"/>
<name>A0A1R2BNX0_9CILI</name>
<evidence type="ECO:0000313" key="1">
    <source>
        <dbReference type="EMBL" id="OMJ78404.1"/>
    </source>
</evidence>
<gene>
    <name evidence="1" type="ORF">SteCoe_21777</name>
</gene>
<sequence>MQNCSLNDIQRTKIRAITCFAKNINLKSENSLKDPNIFISQKRKVSLVSTLNKSILEGAKLLLNKTIESIELNQSPQKKIFSNTIFRKFEKNRRGARSDIPCGIETFSLLNTIHEKDNVFHIPLLPMIIFNCGLENQAQVISFPKLKFKEIQDISIIKKAICSIVKDQALDNKSGIPLFILKYRSTKRFEYSLRDLLENFPDTGTDCIIQKFIRPKGLKAIKYRVVLDKFQKVIIFSNKNRIDAKNDNFNQRERAKSVDKFVNLEKTVVMHKQISREIKSKNEWKSLSKINSMPNGNFAAYNFFHRKSYCEPLNDRKNLNINASTRFLTHADEEKTHLFEGKNQSFSEIIKITEYLKDKIDNYYLDDKRIVELAADFLQDCNGVWYLLKIKYGKVQMKNRDNRNGNSTGKLRKKKVLVKAM</sequence>
<dbReference type="AlphaFoldDB" id="A0A1R2BNX0"/>
<organism evidence="1 2">
    <name type="scientific">Stentor coeruleus</name>
    <dbReference type="NCBI Taxonomy" id="5963"/>
    <lineage>
        <taxon>Eukaryota</taxon>
        <taxon>Sar</taxon>
        <taxon>Alveolata</taxon>
        <taxon>Ciliophora</taxon>
        <taxon>Postciliodesmatophora</taxon>
        <taxon>Heterotrichea</taxon>
        <taxon>Heterotrichida</taxon>
        <taxon>Stentoridae</taxon>
        <taxon>Stentor</taxon>
    </lineage>
</organism>
<keyword evidence="2" id="KW-1185">Reference proteome</keyword>
<dbReference type="EMBL" id="MPUH01000523">
    <property type="protein sequence ID" value="OMJ78404.1"/>
    <property type="molecule type" value="Genomic_DNA"/>
</dbReference>
<dbReference type="Proteomes" id="UP000187209">
    <property type="component" value="Unassembled WGS sequence"/>
</dbReference>
<reference evidence="1 2" key="1">
    <citation type="submission" date="2016-11" db="EMBL/GenBank/DDBJ databases">
        <title>The macronuclear genome of Stentor coeruleus: a giant cell with tiny introns.</title>
        <authorList>
            <person name="Slabodnick M."/>
            <person name="Ruby J.G."/>
            <person name="Reiff S.B."/>
            <person name="Swart E.C."/>
            <person name="Gosai S."/>
            <person name="Prabakaran S."/>
            <person name="Witkowska E."/>
            <person name="Larue G.E."/>
            <person name="Fisher S."/>
            <person name="Freeman R.M."/>
            <person name="Gunawardena J."/>
            <person name="Chu W."/>
            <person name="Stover N.A."/>
            <person name="Gregory B.D."/>
            <person name="Nowacki M."/>
            <person name="Derisi J."/>
            <person name="Roy S.W."/>
            <person name="Marshall W.F."/>
            <person name="Sood P."/>
        </authorList>
    </citation>
    <scope>NUCLEOTIDE SEQUENCE [LARGE SCALE GENOMIC DNA]</scope>
    <source>
        <strain evidence="1">WM001</strain>
    </source>
</reference>
<comment type="caution">
    <text evidence="1">The sequence shown here is derived from an EMBL/GenBank/DDBJ whole genome shotgun (WGS) entry which is preliminary data.</text>
</comment>
<accession>A0A1R2BNX0</accession>
<protein>
    <submittedName>
        <fullName evidence="1">Uncharacterized protein</fullName>
    </submittedName>
</protein>
<evidence type="ECO:0000313" key="2">
    <source>
        <dbReference type="Proteomes" id="UP000187209"/>
    </source>
</evidence>
<dbReference type="OrthoDB" id="322850at2759"/>